<dbReference type="RefSeq" id="XP_033349259.1">
    <property type="nucleotide sequence ID" value="XM_033493368.1"/>
</dbReference>
<gene>
    <name evidence="2" type="primary">LOC117233241</name>
</gene>
<organism evidence="1 2">
    <name type="scientific">Bombus vosnesenskii</name>
    <dbReference type="NCBI Taxonomy" id="207650"/>
    <lineage>
        <taxon>Eukaryota</taxon>
        <taxon>Metazoa</taxon>
        <taxon>Ecdysozoa</taxon>
        <taxon>Arthropoda</taxon>
        <taxon>Hexapoda</taxon>
        <taxon>Insecta</taxon>
        <taxon>Pterygota</taxon>
        <taxon>Neoptera</taxon>
        <taxon>Endopterygota</taxon>
        <taxon>Hymenoptera</taxon>
        <taxon>Apocrita</taxon>
        <taxon>Aculeata</taxon>
        <taxon>Apoidea</taxon>
        <taxon>Anthophila</taxon>
        <taxon>Apidae</taxon>
        <taxon>Bombus</taxon>
        <taxon>Pyrobombus</taxon>
    </lineage>
</organism>
<keyword evidence="1" id="KW-1185">Reference proteome</keyword>
<name>A0A6J3KB37_9HYME</name>
<dbReference type="AlphaFoldDB" id="A0A6J3KB37"/>
<feature type="non-terminal residue" evidence="2">
    <location>
        <position position="1"/>
    </location>
</feature>
<dbReference type="Proteomes" id="UP000504631">
    <property type="component" value="Unplaced"/>
</dbReference>
<sequence>FEQVRETNERLMEEQEKFYKIQLQDEVLLQERIDTLVGNVANIALQTDINRIHETALDVKRIWKSMVDCREMGLLLNERQKLLDMKVVPFDHLHKLMRDFEPYRSLWVTASGKYAITNHSDRLSTTIRRLCTDSLSVRKGYS</sequence>
<evidence type="ECO:0000313" key="2">
    <source>
        <dbReference type="RefSeq" id="XP_033349259.1"/>
    </source>
</evidence>
<evidence type="ECO:0000313" key="1">
    <source>
        <dbReference type="Proteomes" id="UP000504631"/>
    </source>
</evidence>
<protein>
    <submittedName>
        <fullName evidence="2">Dynein heavy chain 1, axonemal-like</fullName>
    </submittedName>
</protein>
<proteinExistence type="predicted"/>
<dbReference type="KEGG" id="bvk:117233241"/>
<dbReference type="GeneID" id="117233241"/>
<accession>A0A6J3KB37</accession>
<reference evidence="2" key="1">
    <citation type="submission" date="2025-08" db="UniProtKB">
        <authorList>
            <consortium name="RefSeq"/>
        </authorList>
    </citation>
    <scope>IDENTIFICATION</scope>
    <source>
        <tissue evidence="2">Muscle</tissue>
    </source>
</reference>